<keyword evidence="3" id="KW-1185">Reference proteome</keyword>
<reference evidence="2" key="1">
    <citation type="submission" date="2023-10" db="EMBL/GenBank/DDBJ databases">
        <title>Genome assembly of Pristionchus species.</title>
        <authorList>
            <person name="Yoshida K."/>
            <person name="Sommer R.J."/>
        </authorList>
    </citation>
    <scope>NUCLEOTIDE SEQUENCE</scope>
    <source>
        <strain evidence="2">RS0144</strain>
    </source>
</reference>
<dbReference type="EMBL" id="BTSX01000003">
    <property type="protein sequence ID" value="GMS90756.1"/>
    <property type="molecule type" value="Genomic_DNA"/>
</dbReference>
<protein>
    <submittedName>
        <fullName evidence="2">Uncharacterized protein</fullName>
    </submittedName>
</protein>
<comment type="caution">
    <text evidence="2">The sequence shown here is derived from an EMBL/GenBank/DDBJ whole genome shotgun (WGS) entry which is preliminary data.</text>
</comment>
<feature type="non-terminal residue" evidence="2">
    <location>
        <position position="1"/>
    </location>
</feature>
<keyword evidence="1" id="KW-0812">Transmembrane</keyword>
<organism evidence="2 3">
    <name type="scientific">Pristionchus entomophagus</name>
    <dbReference type="NCBI Taxonomy" id="358040"/>
    <lineage>
        <taxon>Eukaryota</taxon>
        <taxon>Metazoa</taxon>
        <taxon>Ecdysozoa</taxon>
        <taxon>Nematoda</taxon>
        <taxon>Chromadorea</taxon>
        <taxon>Rhabditida</taxon>
        <taxon>Rhabditina</taxon>
        <taxon>Diplogasteromorpha</taxon>
        <taxon>Diplogasteroidea</taxon>
        <taxon>Neodiplogasteridae</taxon>
        <taxon>Pristionchus</taxon>
    </lineage>
</organism>
<feature type="non-terminal residue" evidence="2">
    <location>
        <position position="110"/>
    </location>
</feature>
<evidence type="ECO:0000256" key="1">
    <source>
        <dbReference type="SAM" id="Phobius"/>
    </source>
</evidence>
<dbReference type="Proteomes" id="UP001432027">
    <property type="component" value="Unassembled WGS sequence"/>
</dbReference>
<name>A0AAV5TF72_9BILA</name>
<evidence type="ECO:0000313" key="3">
    <source>
        <dbReference type="Proteomes" id="UP001432027"/>
    </source>
</evidence>
<feature type="transmembrane region" description="Helical" evidence="1">
    <location>
        <begin position="79"/>
        <end position="101"/>
    </location>
</feature>
<feature type="transmembrane region" description="Helical" evidence="1">
    <location>
        <begin position="53"/>
        <end position="73"/>
    </location>
</feature>
<feature type="transmembrane region" description="Helical" evidence="1">
    <location>
        <begin position="12"/>
        <end position="32"/>
    </location>
</feature>
<accession>A0AAV5TF72</accession>
<sequence>QWTTKPSLVHQLSMAGGTLLVNIIICIIIMRMRREYEIKMKSRPEQGLLLSSFISLLMHVAAELFSVLCRYVLKDPMWSYFITPTVAVSTTLPFWTMMAFAHSVRYAELN</sequence>
<keyword evidence="1" id="KW-1133">Transmembrane helix</keyword>
<evidence type="ECO:0000313" key="2">
    <source>
        <dbReference type="EMBL" id="GMS90756.1"/>
    </source>
</evidence>
<proteinExistence type="predicted"/>
<keyword evidence="1" id="KW-0472">Membrane</keyword>
<dbReference type="AlphaFoldDB" id="A0AAV5TF72"/>
<gene>
    <name evidence="2" type="ORF">PENTCL1PPCAC_12931</name>
</gene>